<organism evidence="2 3">
    <name type="scientific">Exophiala bonariae</name>
    <dbReference type="NCBI Taxonomy" id="1690606"/>
    <lineage>
        <taxon>Eukaryota</taxon>
        <taxon>Fungi</taxon>
        <taxon>Dikarya</taxon>
        <taxon>Ascomycota</taxon>
        <taxon>Pezizomycotina</taxon>
        <taxon>Eurotiomycetes</taxon>
        <taxon>Chaetothyriomycetidae</taxon>
        <taxon>Chaetothyriales</taxon>
        <taxon>Herpotrichiellaceae</taxon>
        <taxon>Exophiala</taxon>
    </lineage>
</organism>
<sequence length="463" mass="52353">MVSLFRIPFLSTKSNVSEPPADMVPKDLDVSVANPANFESIADKVETLQAELAYAHDLCEQANLQFDMFRTEIYNFKQQNALLMQQLAERTTLANALQAQVTQQRADLRKERTLNIQMAARLRTETNSLKAMTNQAQTAQQHLDDAKFDIEYLKCTTTMGNPLLPPLTPDHETPLPPRPFVVVLVDGDAYAWSSDLFVNGGHSEKTPGGMAAMQIKFEVTKYIRDQKGTIPYTSAIVTRVFQNFQTISRTAQAPSRHGNGRRDWHIFSIQFTEKFPLFDFFDAGRGKERVDDKIREHFHLFLSHPNCYAIFLAACKDNGFARMLEPYVDHPSIREKIILVSPGFKAPEIAGLPFTTIVWPSIFKTEVAPRDISIKTAKHAREKQIAQWLSRLSLDKGTSAKTRAINFTPKPAAVLDLLQPWDVHCALARYFGMGTTRFNDFKRGEHACSIEPCADSLETREIE</sequence>
<proteinExistence type="predicted"/>
<evidence type="ECO:0000259" key="1">
    <source>
        <dbReference type="Pfam" id="PF25540"/>
    </source>
</evidence>
<evidence type="ECO:0000313" key="2">
    <source>
        <dbReference type="EMBL" id="KAK5044738.1"/>
    </source>
</evidence>
<dbReference type="Pfam" id="PF25540">
    <property type="entry name" value="DUF7923"/>
    <property type="match status" value="1"/>
</dbReference>
<dbReference type="PANTHER" id="PTHR37543:SF1">
    <property type="entry name" value="CCCH ZINC FINGER DNA BINDING PROTEIN (AFU_ORTHOLOGUE AFUA_5G12760)"/>
    <property type="match status" value="1"/>
</dbReference>
<dbReference type="EMBL" id="JAVRRD010000044">
    <property type="protein sequence ID" value="KAK5044738.1"/>
    <property type="molecule type" value="Genomic_DNA"/>
</dbReference>
<evidence type="ECO:0000313" key="3">
    <source>
        <dbReference type="Proteomes" id="UP001358417"/>
    </source>
</evidence>
<feature type="domain" description="DUF7923" evidence="1">
    <location>
        <begin position="178"/>
        <end position="363"/>
    </location>
</feature>
<name>A0AAV9MT22_9EURO</name>
<gene>
    <name evidence="2" type="ORF">LTR84_010512</name>
</gene>
<dbReference type="PANTHER" id="PTHR37543">
    <property type="entry name" value="CCCH ZINC FINGER DNA BINDING PROTEIN (AFU_ORTHOLOGUE AFUA_5G12760)"/>
    <property type="match status" value="1"/>
</dbReference>
<comment type="caution">
    <text evidence="2">The sequence shown here is derived from an EMBL/GenBank/DDBJ whole genome shotgun (WGS) entry which is preliminary data.</text>
</comment>
<keyword evidence="3" id="KW-1185">Reference proteome</keyword>
<dbReference type="RefSeq" id="XP_064700391.1">
    <property type="nucleotide sequence ID" value="XM_064854048.1"/>
</dbReference>
<dbReference type="AlphaFoldDB" id="A0AAV9MT22"/>
<dbReference type="InterPro" id="IPR057683">
    <property type="entry name" value="DUF7923"/>
</dbReference>
<reference evidence="2 3" key="1">
    <citation type="submission" date="2023-08" db="EMBL/GenBank/DDBJ databases">
        <title>Black Yeasts Isolated from many extreme environments.</title>
        <authorList>
            <person name="Coleine C."/>
            <person name="Stajich J.E."/>
            <person name="Selbmann L."/>
        </authorList>
    </citation>
    <scope>NUCLEOTIDE SEQUENCE [LARGE SCALE GENOMIC DNA]</scope>
    <source>
        <strain evidence="2 3">CCFEE 5792</strain>
    </source>
</reference>
<protein>
    <recommendedName>
        <fullName evidence="1">DUF7923 domain-containing protein</fullName>
    </recommendedName>
</protein>
<dbReference type="Proteomes" id="UP001358417">
    <property type="component" value="Unassembled WGS sequence"/>
</dbReference>
<accession>A0AAV9MT22</accession>
<dbReference type="GeneID" id="89978669"/>